<dbReference type="Pfam" id="PF18975">
    <property type="entry name" value="DUF5711"/>
    <property type="match status" value="1"/>
</dbReference>
<name>A0AA48HWQ4_9FIRM</name>
<dbReference type="KEGG" id="ptrh:RsTaC01_0727"/>
<evidence type="ECO:0000313" key="1">
    <source>
        <dbReference type="EMBL" id="BED92836.1"/>
    </source>
</evidence>
<dbReference type="Proteomes" id="UP001335720">
    <property type="component" value="Chromosome"/>
</dbReference>
<dbReference type="InterPro" id="IPR043765">
    <property type="entry name" value="DUF5711"/>
</dbReference>
<accession>A0AA48HWQ4</accession>
<protein>
    <submittedName>
        <fullName evidence="1">Uncharacterized protein</fullName>
    </submittedName>
</protein>
<proteinExistence type="predicted"/>
<dbReference type="SUPFAM" id="SSF50978">
    <property type="entry name" value="WD40 repeat-like"/>
    <property type="match status" value="1"/>
</dbReference>
<dbReference type="InterPro" id="IPR036322">
    <property type="entry name" value="WD40_repeat_dom_sf"/>
</dbReference>
<reference evidence="1" key="1">
    <citation type="journal article" date="2023" name="ISME J.">
        <title>Emergence of putative energy parasites within Clostridia revealed by genome analysis of a novel endosymbiotic clade.</title>
        <authorList>
            <person name="Takahashi K."/>
            <person name="Kuwahara H."/>
            <person name="Horikawa Y."/>
            <person name="Izawa K."/>
            <person name="Kato D."/>
            <person name="Inagaki T."/>
            <person name="Yuki M."/>
            <person name="Ohkuma M."/>
            <person name="Hongoh Y."/>
        </authorList>
    </citation>
    <scope>NUCLEOTIDE SEQUENCE</scope>
    <source>
        <strain evidence="1">RsTa-C01</strain>
    </source>
</reference>
<dbReference type="EMBL" id="AP027925">
    <property type="protein sequence ID" value="BED92836.1"/>
    <property type="molecule type" value="Genomic_DNA"/>
</dbReference>
<sequence length="350" mass="41002">MFYKKNPNFSKFFSLLKNNYYIYLNNKNSNFPYELKNININFKNNLIISDNIYILSDVSFFSLDFGGNILFSKFHNFRRPRLKIFNNKYLVYDVGGFEYKIENNSKILNKCKLKNRIISCDISENVYGVLTESDNYLAKLTIFENNANNEIYKYYFAENFISEMAINEENVACCGFNILEGKLKSFIYFLDLKSENYKYFFEVEENFLFYIKIFSNNNLVALGDKSLIVIDTKTGLKKEIIFKKRTLTCFKFVKDSGILISLLVGQTCEILFIDKNGNISFEIKTQEKILDLSFKSKRIAVLLNNKILIYNTSGKISKTVELNVCPQKIELLSKNNLLLFYESKIEKILL</sequence>
<organism evidence="1">
    <name type="scientific">Candidatus Paraimprobicoccus trichonymphae</name>
    <dbReference type="NCBI Taxonomy" id="3033793"/>
    <lineage>
        <taxon>Bacteria</taxon>
        <taxon>Bacillati</taxon>
        <taxon>Bacillota</taxon>
        <taxon>Clostridia</taxon>
        <taxon>Candidatus Paraimprobicoccus</taxon>
    </lineage>
</organism>
<dbReference type="AlphaFoldDB" id="A0AA48HWQ4"/>
<gene>
    <name evidence="1" type="ORF">RsTaC01_0727</name>
</gene>